<dbReference type="PANTHER" id="PTHR10283">
    <property type="entry name" value="SOLUTE CARRIER FAMILY 13 MEMBER"/>
    <property type="match status" value="1"/>
</dbReference>
<feature type="transmembrane region" description="Helical" evidence="6">
    <location>
        <begin position="71"/>
        <end position="93"/>
    </location>
</feature>
<keyword evidence="4 6" id="KW-1133">Transmembrane helix</keyword>
<feature type="non-terminal residue" evidence="8">
    <location>
        <position position="299"/>
    </location>
</feature>
<dbReference type="GO" id="GO:0005886">
    <property type="term" value="C:plasma membrane"/>
    <property type="evidence" value="ECO:0007669"/>
    <property type="project" value="TreeGrafter"/>
</dbReference>
<feature type="domain" description="Citrate transporter-like" evidence="7">
    <location>
        <begin position="41"/>
        <end position="299"/>
    </location>
</feature>
<comment type="subcellular location">
    <subcellularLocation>
        <location evidence="1">Membrane</location>
        <topology evidence="1">Multi-pass membrane protein</topology>
    </subcellularLocation>
</comment>
<dbReference type="Pfam" id="PF03600">
    <property type="entry name" value="CitMHS"/>
    <property type="match status" value="1"/>
</dbReference>
<evidence type="ECO:0000259" key="7">
    <source>
        <dbReference type="Pfam" id="PF03600"/>
    </source>
</evidence>
<name>A0A382JXD3_9ZZZZ</name>
<accession>A0A382JXD3</accession>
<feature type="transmembrane region" description="Helical" evidence="6">
    <location>
        <begin position="114"/>
        <end position="132"/>
    </location>
</feature>
<protein>
    <recommendedName>
        <fullName evidence="7">Citrate transporter-like domain-containing protein</fullName>
    </recommendedName>
</protein>
<dbReference type="EMBL" id="UINC01076645">
    <property type="protein sequence ID" value="SVC16002.1"/>
    <property type="molecule type" value="Genomic_DNA"/>
</dbReference>
<keyword evidence="2" id="KW-0813">Transport</keyword>
<evidence type="ECO:0000256" key="5">
    <source>
        <dbReference type="ARBA" id="ARBA00023136"/>
    </source>
</evidence>
<dbReference type="GO" id="GO:0022857">
    <property type="term" value="F:transmembrane transporter activity"/>
    <property type="evidence" value="ECO:0007669"/>
    <property type="project" value="TreeGrafter"/>
</dbReference>
<reference evidence="8" key="1">
    <citation type="submission" date="2018-05" db="EMBL/GenBank/DDBJ databases">
        <authorList>
            <person name="Lanie J.A."/>
            <person name="Ng W.-L."/>
            <person name="Kazmierczak K.M."/>
            <person name="Andrzejewski T.M."/>
            <person name="Davidsen T.M."/>
            <person name="Wayne K.J."/>
            <person name="Tettelin H."/>
            <person name="Glass J.I."/>
            <person name="Rusch D."/>
            <person name="Podicherti R."/>
            <person name="Tsui H.-C.T."/>
            <person name="Winkler M.E."/>
        </authorList>
    </citation>
    <scope>NUCLEOTIDE SEQUENCE</scope>
</reference>
<proteinExistence type="predicted"/>
<feature type="transmembrane region" description="Helical" evidence="6">
    <location>
        <begin position="6"/>
        <end position="23"/>
    </location>
</feature>
<keyword evidence="5 6" id="KW-0472">Membrane</keyword>
<evidence type="ECO:0000256" key="2">
    <source>
        <dbReference type="ARBA" id="ARBA00022448"/>
    </source>
</evidence>
<evidence type="ECO:0000256" key="3">
    <source>
        <dbReference type="ARBA" id="ARBA00022692"/>
    </source>
</evidence>
<sequence>MLKKIAIIFGWGFFSYLLSQLLLDDELTQKGFLILLLCAGLWMTEIIPLPVTALLVPVFAYFLGIFEPKSAMAPFASTIIYLFMGGFTLAALLNKHGIDLWLAKRVIKMAKGKLWLSIIGFFGVTSFLSMWMSNTATTAMMIPIAIALIDKQYPRMRTMLILGTAYAANIGGNGTPVGSPPNGIAVAALDIDFFTWFKVGFPTLILMFPLVILSLWIMINPEKDAKLNQLDEAHMDWTPQAKGSIALFIFTVICWILSSQIGPLLGVKEFSRMIAILITALAPAFGLISWKELEGKIGW</sequence>
<feature type="transmembrane region" description="Helical" evidence="6">
    <location>
        <begin position="240"/>
        <end position="258"/>
    </location>
</feature>
<evidence type="ECO:0000256" key="1">
    <source>
        <dbReference type="ARBA" id="ARBA00004141"/>
    </source>
</evidence>
<dbReference type="InterPro" id="IPR004680">
    <property type="entry name" value="Cit_transptr-like_dom"/>
</dbReference>
<dbReference type="PANTHER" id="PTHR10283:SF82">
    <property type="entry name" value="SOLUTE CARRIER FAMILY 13 MEMBER 2"/>
    <property type="match status" value="1"/>
</dbReference>
<feature type="transmembrane region" description="Helical" evidence="6">
    <location>
        <begin position="32"/>
        <end position="65"/>
    </location>
</feature>
<evidence type="ECO:0000256" key="6">
    <source>
        <dbReference type="SAM" id="Phobius"/>
    </source>
</evidence>
<organism evidence="8">
    <name type="scientific">marine metagenome</name>
    <dbReference type="NCBI Taxonomy" id="408172"/>
    <lineage>
        <taxon>unclassified sequences</taxon>
        <taxon>metagenomes</taxon>
        <taxon>ecological metagenomes</taxon>
    </lineage>
</organism>
<keyword evidence="3 6" id="KW-0812">Transmembrane</keyword>
<feature type="transmembrane region" description="Helical" evidence="6">
    <location>
        <begin position="199"/>
        <end position="219"/>
    </location>
</feature>
<evidence type="ECO:0000313" key="8">
    <source>
        <dbReference type="EMBL" id="SVC16002.1"/>
    </source>
</evidence>
<dbReference type="AlphaFoldDB" id="A0A382JXD3"/>
<evidence type="ECO:0000256" key="4">
    <source>
        <dbReference type="ARBA" id="ARBA00022989"/>
    </source>
</evidence>
<feature type="transmembrane region" description="Helical" evidence="6">
    <location>
        <begin position="270"/>
        <end position="290"/>
    </location>
</feature>
<gene>
    <name evidence="8" type="ORF">METZ01_LOCUS268856</name>
</gene>